<feature type="compositionally biased region" description="Basic residues" evidence="1">
    <location>
        <begin position="246"/>
        <end position="257"/>
    </location>
</feature>
<evidence type="ECO:0000256" key="1">
    <source>
        <dbReference type="SAM" id="MobiDB-lite"/>
    </source>
</evidence>
<dbReference type="AlphaFoldDB" id="A0A8S1ZDF8"/>
<dbReference type="InterPro" id="IPR024768">
    <property type="entry name" value="Marf1"/>
</dbReference>
<evidence type="ECO:0000259" key="2">
    <source>
        <dbReference type="Pfam" id="PF01936"/>
    </source>
</evidence>
<dbReference type="PANTHER" id="PTHR14379">
    <property type="entry name" value="LIMKAIN B LKAP"/>
    <property type="match status" value="1"/>
</dbReference>
<feature type="region of interest" description="Disordered" evidence="1">
    <location>
        <begin position="206"/>
        <end position="257"/>
    </location>
</feature>
<dbReference type="GO" id="GO:0005777">
    <property type="term" value="C:peroxisome"/>
    <property type="evidence" value="ECO:0007669"/>
    <property type="project" value="InterPro"/>
</dbReference>
<dbReference type="EMBL" id="LR999451">
    <property type="protein sequence ID" value="CAE5956696.1"/>
    <property type="molecule type" value="Genomic_DNA"/>
</dbReference>
<dbReference type="GO" id="GO:0010468">
    <property type="term" value="P:regulation of gene expression"/>
    <property type="evidence" value="ECO:0007669"/>
    <property type="project" value="InterPro"/>
</dbReference>
<sequence length="257" mass="28823">MMNNKDDAKYEAVTGVIWDIKRCPVPTGFDARRVGPCIRRLLENLGYTGPLTITAVGILTDVSDDFLRAITSTGVTLDHVPYDYKSIVTVIYNWTDSNPPPANLMVISTAFDRTVGELSLEGYNILRPFGYDPLAFPSTNAEILWSNFLLADTEALGEDKCSGKSESVPWVCSVCEDVDGQGYDEFKSHLSSRKHELKVFNWFPEKQQHSAPSESHDEEDQEEAVEAGVESPLDSHPKNSTTMLRKQPKNKRKKRSY</sequence>
<gene>
    <name evidence="3" type="ORF">AARE701A_LOCUS454</name>
</gene>
<name>A0A8S1ZDF8_ARAAE</name>
<accession>A0A8S1ZDF8</accession>
<dbReference type="CDD" id="cd10910">
    <property type="entry name" value="PIN_limkain_b1_N_like"/>
    <property type="match status" value="1"/>
</dbReference>
<feature type="domain" description="NYN" evidence="2">
    <location>
        <begin position="14"/>
        <end position="109"/>
    </location>
</feature>
<protein>
    <recommendedName>
        <fullName evidence="2">NYN domain-containing protein</fullName>
    </recommendedName>
</protein>
<dbReference type="Pfam" id="PF01936">
    <property type="entry name" value="NYN"/>
    <property type="match status" value="1"/>
</dbReference>
<feature type="compositionally biased region" description="Acidic residues" evidence="1">
    <location>
        <begin position="216"/>
        <end position="225"/>
    </location>
</feature>
<organism evidence="3 4">
    <name type="scientific">Arabidopsis arenosa</name>
    <name type="common">Sand rock-cress</name>
    <name type="synonym">Cardaminopsis arenosa</name>
    <dbReference type="NCBI Taxonomy" id="38785"/>
    <lineage>
        <taxon>Eukaryota</taxon>
        <taxon>Viridiplantae</taxon>
        <taxon>Streptophyta</taxon>
        <taxon>Embryophyta</taxon>
        <taxon>Tracheophyta</taxon>
        <taxon>Spermatophyta</taxon>
        <taxon>Magnoliopsida</taxon>
        <taxon>eudicotyledons</taxon>
        <taxon>Gunneridae</taxon>
        <taxon>Pentapetalae</taxon>
        <taxon>rosids</taxon>
        <taxon>malvids</taxon>
        <taxon>Brassicales</taxon>
        <taxon>Brassicaceae</taxon>
        <taxon>Camelineae</taxon>
        <taxon>Arabidopsis</taxon>
    </lineage>
</organism>
<keyword evidence="4" id="KW-1185">Reference proteome</keyword>
<dbReference type="PANTHER" id="PTHR14379:SF19">
    <property type="entry name" value="ENDONUCLEASE OR GLYCOSYL HYDROLASE-RELATED"/>
    <property type="match status" value="1"/>
</dbReference>
<evidence type="ECO:0000313" key="3">
    <source>
        <dbReference type="EMBL" id="CAE5956696.1"/>
    </source>
</evidence>
<dbReference type="GO" id="GO:0004540">
    <property type="term" value="F:RNA nuclease activity"/>
    <property type="evidence" value="ECO:0007669"/>
    <property type="project" value="InterPro"/>
</dbReference>
<evidence type="ECO:0000313" key="4">
    <source>
        <dbReference type="Proteomes" id="UP000682877"/>
    </source>
</evidence>
<proteinExistence type="predicted"/>
<reference evidence="3" key="1">
    <citation type="submission" date="2021-01" db="EMBL/GenBank/DDBJ databases">
        <authorList>
            <person name="Bezrukov I."/>
        </authorList>
    </citation>
    <scope>NUCLEOTIDE SEQUENCE</scope>
</reference>
<dbReference type="InterPro" id="IPR021139">
    <property type="entry name" value="NYN"/>
</dbReference>
<dbReference type="Proteomes" id="UP000682877">
    <property type="component" value="Chromosome 1"/>
</dbReference>